<proteinExistence type="predicted"/>
<dbReference type="AlphaFoldDB" id="A0A4U5MJI4"/>
<dbReference type="Proteomes" id="UP000298663">
    <property type="component" value="Unassembled WGS sequence"/>
</dbReference>
<evidence type="ECO:0000313" key="1">
    <source>
        <dbReference type="EMBL" id="TKR69560.1"/>
    </source>
</evidence>
<protein>
    <submittedName>
        <fullName evidence="1">Uncharacterized protein</fullName>
    </submittedName>
</protein>
<comment type="caution">
    <text evidence="1">The sequence shown here is derived from an EMBL/GenBank/DDBJ whole genome shotgun (WGS) entry which is preliminary data.</text>
</comment>
<name>A0A4U5MJI4_STECR</name>
<reference evidence="1 2" key="1">
    <citation type="journal article" date="2015" name="Genome Biol.">
        <title>Comparative genomics of Steinernema reveals deeply conserved gene regulatory networks.</title>
        <authorList>
            <person name="Dillman A.R."/>
            <person name="Macchietto M."/>
            <person name="Porter C.F."/>
            <person name="Rogers A."/>
            <person name="Williams B."/>
            <person name="Antoshechkin I."/>
            <person name="Lee M.M."/>
            <person name="Goodwin Z."/>
            <person name="Lu X."/>
            <person name="Lewis E.E."/>
            <person name="Goodrich-Blair H."/>
            <person name="Stock S.P."/>
            <person name="Adams B.J."/>
            <person name="Sternberg P.W."/>
            <person name="Mortazavi A."/>
        </authorList>
    </citation>
    <scope>NUCLEOTIDE SEQUENCE [LARGE SCALE GENOMIC DNA]</scope>
    <source>
        <strain evidence="1 2">ALL</strain>
    </source>
</reference>
<evidence type="ECO:0000313" key="2">
    <source>
        <dbReference type="Proteomes" id="UP000298663"/>
    </source>
</evidence>
<gene>
    <name evidence="1" type="ORF">L596_021701</name>
</gene>
<keyword evidence="2" id="KW-1185">Reference proteome</keyword>
<dbReference type="EMBL" id="AZBU02000007">
    <property type="protein sequence ID" value="TKR69560.1"/>
    <property type="molecule type" value="Genomic_DNA"/>
</dbReference>
<reference evidence="1 2" key="2">
    <citation type="journal article" date="2019" name="G3 (Bethesda)">
        <title>Hybrid Assembly of the Genome of the Entomopathogenic Nematode Steinernema carpocapsae Identifies the X-Chromosome.</title>
        <authorList>
            <person name="Serra L."/>
            <person name="Macchietto M."/>
            <person name="Macias-Munoz A."/>
            <person name="McGill C.J."/>
            <person name="Rodriguez I.M."/>
            <person name="Rodriguez B."/>
            <person name="Murad R."/>
            <person name="Mortazavi A."/>
        </authorList>
    </citation>
    <scope>NUCLEOTIDE SEQUENCE [LARGE SCALE GENOMIC DNA]</scope>
    <source>
        <strain evidence="1 2">ALL</strain>
    </source>
</reference>
<accession>A0A4U5MJI4</accession>
<sequence>MSINRKIKVAVVATDLRFCTLGLRKRPCKKRKITYKTQISLIAVPERHLDPFFAFHRTCFQLMQTGFLKTLFQRPFTTCS</sequence>
<organism evidence="1 2">
    <name type="scientific">Steinernema carpocapsae</name>
    <name type="common">Entomopathogenic nematode</name>
    <dbReference type="NCBI Taxonomy" id="34508"/>
    <lineage>
        <taxon>Eukaryota</taxon>
        <taxon>Metazoa</taxon>
        <taxon>Ecdysozoa</taxon>
        <taxon>Nematoda</taxon>
        <taxon>Chromadorea</taxon>
        <taxon>Rhabditida</taxon>
        <taxon>Tylenchina</taxon>
        <taxon>Panagrolaimomorpha</taxon>
        <taxon>Strongyloidoidea</taxon>
        <taxon>Steinernematidae</taxon>
        <taxon>Steinernema</taxon>
    </lineage>
</organism>